<name>A0A8H5BW76_9AGAR</name>
<dbReference type="AlphaFoldDB" id="A0A8H5BW76"/>
<dbReference type="EMBL" id="JAACJJ010000001">
    <property type="protein sequence ID" value="KAF5330707.1"/>
    <property type="molecule type" value="Genomic_DNA"/>
</dbReference>
<dbReference type="Proteomes" id="UP000567179">
    <property type="component" value="Unassembled WGS sequence"/>
</dbReference>
<reference evidence="2 3" key="1">
    <citation type="journal article" date="2020" name="ISME J.">
        <title>Uncovering the hidden diversity of litter-decomposition mechanisms in mushroom-forming fungi.</title>
        <authorList>
            <person name="Floudas D."/>
            <person name="Bentzer J."/>
            <person name="Ahren D."/>
            <person name="Johansson T."/>
            <person name="Persson P."/>
            <person name="Tunlid A."/>
        </authorList>
    </citation>
    <scope>NUCLEOTIDE SEQUENCE [LARGE SCALE GENOMIC DNA]</scope>
    <source>
        <strain evidence="2 3">CBS 101986</strain>
    </source>
</reference>
<protein>
    <submittedName>
        <fullName evidence="2">Uncharacterized protein</fullName>
    </submittedName>
</protein>
<feature type="compositionally biased region" description="Polar residues" evidence="1">
    <location>
        <begin position="196"/>
        <end position="216"/>
    </location>
</feature>
<dbReference type="OrthoDB" id="2675274at2759"/>
<feature type="region of interest" description="Disordered" evidence="1">
    <location>
        <begin position="135"/>
        <end position="216"/>
    </location>
</feature>
<evidence type="ECO:0000313" key="2">
    <source>
        <dbReference type="EMBL" id="KAF5330707.1"/>
    </source>
</evidence>
<comment type="caution">
    <text evidence="2">The sequence shown here is derived from an EMBL/GenBank/DDBJ whole genome shotgun (WGS) entry which is preliminary data.</text>
</comment>
<feature type="compositionally biased region" description="Polar residues" evidence="1">
    <location>
        <begin position="135"/>
        <end position="149"/>
    </location>
</feature>
<feature type="compositionally biased region" description="Polar residues" evidence="1">
    <location>
        <begin position="1"/>
        <end position="11"/>
    </location>
</feature>
<feature type="compositionally biased region" description="Polar residues" evidence="1">
    <location>
        <begin position="43"/>
        <end position="52"/>
    </location>
</feature>
<keyword evidence="3" id="KW-1185">Reference proteome</keyword>
<sequence length="216" mass="22457">MSSLSVPTTKSMNRRNSLRLPPQPPPAPVPPSLIKSPYLNAPVFSSNLTSPRLPSEQDERWLQDTVPISTSKSTEAASGAADRRGSVVHPPRHSQGLGIMMNGSGNSHGYSGYPRTPGARTPIIDGLPSSSYFSPTLSAATGRSRGGSNSSHLAAHSLAPPPDPYLIPAGTGYTGRPVKLNQAHSTPTVSKLGGTSADQSYLANNPAPSNSRGKAS</sequence>
<feature type="compositionally biased region" description="Pro residues" evidence="1">
    <location>
        <begin position="21"/>
        <end position="31"/>
    </location>
</feature>
<feature type="compositionally biased region" description="Polar residues" evidence="1">
    <location>
        <begin position="66"/>
        <end position="76"/>
    </location>
</feature>
<gene>
    <name evidence="2" type="ORF">D9619_005968</name>
</gene>
<accession>A0A8H5BW76</accession>
<evidence type="ECO:0000256" key="1">
    <source>
        <dbReference type="SAM" id="MobiDB-lite"/>
    </source>
</evidence>
<organism evidence="2 3">
    <name type="scientific">Psilocybe cf. subviscida</name>
    <dbReference type="NCBI Taxonomy" id="2480587"/>
    <lineage>
        <taxon>Eukaryota</taxon>
        <taxon>Fungi</taxon>
        <taxon>Dikarya</taxon>
        <taxon>Basidiomycota</taxon>
        <taxon>Agaricomycotina</taxon>
        <taxon>Agaricomycetes</taxon>
        <taxon>Agaricomycetidae</taxon>
        <taxon>Agaricales</taxon>
        <taxon>Agaricineae</taxon>
        <taxon>Strophariaceae</taxon>
        <taxon>Psilocybe</taxon>
    </lineage>
</organism>
<evidence type="ECO:0000313" key="3">
    <source>
        <dbReference type="Proteomes" id="UP000567179"/>
    </source>
</evidence>
<feature type="region of interest" description="Disordered" evidence="1">
    <location>
        <begin position="1"/>
        <end position="93"/>
    </location>
</feature>
<proteinExistence type="predicted"/>